<evidence type="ECO:0000256" key="6">
    <source>
        <dbReference type="ARBA" id="ARBA00023136"/>
    </source>
</evidence>
<dbReference type="InterPro" id="IPR010104">
    <property type="entry name" value="TonB_rcpt_bac"/>
</dbReference>
<dbReference type="EMBL" id="JAVDRD010000010">
    <property type="protein sequence ID" value="MDR6512589.1"/>
    <property type="molecule type" value="Genomic_DNA"/>
</dbReference>
<name>A0ABU1MQH8_9SPHN</name>
<evidence type="ECO:0000313" key="14">
    <source>
        <dbReference type="Proteomes" id="UP001184150"/>
    </source>
</evidence>
<accession>A0ABU1MQH8</accession>
<dbReference type="InterPro" id="IPR037066">
    <property type="entry name" value="Plug_dom_sf"/>
</dbReference>
<evidence type="ECO:0000256" key="9">
    <source>
        <dbReference type="RuleBase" id="RU003357"/>
    </source>
</evidence>
<feature type="chain" id="PRO_5045488664" evidence="10">
    <location>
        <begin position="24"/>
        <end position="912"/>
    </location>
</feature>
<dbReference type="Gene3D" id="2.170.130.10">
    <property type="entry name" value="TonB-dependent receptor, plug domain"/>
    <property type="match status" value="1"/>
</dbReference>
<comment type="subcellular location">
    <subcellularLocation>
        <location evidence="1 8">Cell outer membrane</location>
        <topology evidence="1 8">Multi-pass membrane protein</topology>
    </subcellularLocation>
</comment>
<evidence type="ECO:0000256" key="7">
    <source>
        <dbReference type="ARBA" id="ARBA00023237"/>
    </source>
</evidence>
<keyword evidence="7 8" id="KW-0998">Cell outer membrane</keyword>
<comment type="caution">
    <text evidence="13">The sequence shown here is derived from an EMBL/GenBank/DDBJ whole genome shotgun (WGS) entry which is preliminary data.</text>
</comment>
<evidence type="ECO:0000256" key="4">
    <source>
        <dbReference type="ARBA" id="ARBA00022692"/>
    </source>
</evidence>
<sequence>MSFFRAALLASTFATIVSSPAIAQDAQATAPNSAAADSADQGSDPGQAIVVSGIRASLKNAIDVKRSAIAVMDVITAEGVGKFPDRNVAESLSHIPGVSVDHQFGIGERVSIQGTDPALNRILIDGHSIASADWGGNPGDVTGRTFNYSLLAPEVISRVEVYKSPEPWIDEGALGGTVLVRTRKPLDMKANSLNGSIGVNYNDRSKIANPRGSLLYSWKNKDETFGIMVAGTYDKDSLARAGIEYFGYSTGKDFLQKNANGDLLTDGNGNYVPKNSALAINGGTTQDLANARYPAGINHAYFKQTRQRIGGQFAVQYAPTSDFELIATGMHIQGTYNNFSQSEFIYPNYNPGNISAVTLSNGLISSATMANGTSTQAELDMNYRKTKVTNDSYNLAGTWHVSDRFTLSGNGGWSKATGGTNPEYLMSLYSNGGYTFDYTGTSTSVNYNTAPTDASQWGRFSTSSQKLPDGTTINGYQIGGIAHSRQKDEEFYAQLDGKWEVSDAFFKDVRMGIKASTHQNALTVTGSKVFYTNPISLTDFTTHLTPGGLFNGLNDNGNANQFATLTEQGVVDALNNGLYVDTGIDKGSTFSVREKVANAYVQLDFGSGPIHGSGGYRMVYTSDRSNYFNSTDNGSTYTPIVSSKDYLKLLPSLNVSWDISDNFKLRGAVAEVIARPRYAQLAGAFSRNDTNFTAAGGNPDLNPYQSTNYELSAEWYFRPGSLLSVEYFRRQISSYIVTKTVSQMLTPLGGTTPVEYQVTLPVNATNATVNGVSVGFQTPIWGGFGILTNYTYADAKSGVDSDGNVVNLPYLSKHTVNVIPYFEKDGFQARISWNWRSDYFTGIGRLNSVDKTAGYHQLDASIGYKITENLTVQANAQNLLDSTYYSYSGTKNAPTAFYKNGRVFAATLQFAY</sequence>
<dbReference type="InterPro" id="IPR000531">
    <property type="entry name" value="Beta-barrel_TonB"/>
</dbReference>
<evidence type="ECO:0000259" key="12">
    <source>
        <dbReference type="Pfam" id="PF07715"/>
    </source>
</evidence>
<dbReference type="InterPro" id="IPR012910">
    <property type="entry name" value="Plug_dom"/>
</dbReference>
<dbReference type="SUPFAM" id="SSF56935">
    <property type="entry name" value="Porins"/>
    <property type="match status" value="1"/>
</dbReference>
<dbReference type="PANTHER" id="PTHR40980:SF3">
    <property type="entry name" value="TONB-DEPENDENT RECEPTOR-LIKE BETA-BARREL DOMAIN-CONTAINING PROTEIN"/>
    <property type="match status" value="1"/>
</dbReference>
<evidence type="ECO:0000256" key="2">
    <source>
        <dbReference type="ARBA" id="ARBA00022448"/>
    </source>
</evidence>
<reference evidence="13 14" key="1">
    <citation type="submission" date="2023-07" db="EMBL/GenBank/DDBJ databases">
        <title>Sorghum-associated microbial communities from plants grown in Nebraska, USA.</title>
        <authorList>
            <person name="Schachtman D."/>
        </authorList>
    </citation>
    <scope>NUCLEOTIDE SEQUENCE [LARGE SCALE GENOMIC DNA]</scope>
    <source>
        <strain evidence="13 14">DS1027</strain>
    </source>
</reference>
<keyword evidence="3 8" id="KW-1134">Transmembrane beta strand</keyword>
<dbReference type="Pfam" id="PF07715">
    <property type="entry name" value="Plug"/>
    <property type="match status" value="1"/>
</dbReference>
<comment type="similarity">
    <text evidence="8 9">Belongs to the TonB-dependent receptor family.</text>
</comment>
<evidence type="ECO:0000256" key="10">
    <source>
        <dbReference type="SAM" id="SignalP"/>
    </source>
</evidence>
<dbReference type="RefSeq" id="WP_309806091.1">
    <property type="nucleotide sequence ID" value="NZ_JAVDRD010000010.1"/>
</dbReference>
<dbReference type="CDD" id="cd01347">
    <property type="entry name" value="ligand_gated_channel"/>
    <property type="match status" value="1"/>
</dbReference>
<dbReference type="InterPro" id="IPR039426">
    <property type="entry name" value="TonB-dep_rcpt-like"/>
</dbReference>
<dbReference type="Gene3D" id="2.40.170.20">
    <property type="entry name" value="TonB-dependent receptor, beta-barrel domain"/>
    <property type="match status" value="1"/>
</dbReference>
<feature type="domain" description="TonB-dependent receptor-like beta-barrel" evidence="11">
    <location>
        <begin position="432"/>
        <end position="879"/>
    </location>
</feature>
<dbReference type="InterPro" id="IPR036942">
    <property type="entry name" value="Beta-barrel_TonB_sf"/>
</dbReference>
<evidence type="ECO:0000256" key="3">
    <source>
        <dbReference type="ARBA" id="ARBA00022452"/>
    </source>
</evidence>
<keyword evidence="5 9" id="KW-0798">TonB box</keyword>
<keyword evidence="2 8" id="KW-0813">Transport</keyword>
<keyword evidence="10" id="KW-0732">Signal</keyword>
<dbReference type="NCBIfam" id="TIGR01782">
    <property type="entry name" value="TonB-Xanth-Caul"/>
    <property type="match status" value="1"/>
</dbReference>
<evidence type="ECO:0000256" key="1">
    <source>
        <dbReference type="ARBA" id="ARBA00004571"/>
    </source>
</evidence>
<evidence type="ECO:0000259" key="11">
    <source>
        <dbReference type="Pfam" id="PF00593"/>
    </source>
</evidence>
<evidence type="ECO:0000256" key="5">
    <source>
        <dbReference type="ARBA" id="ARBA00023077"/>
    </source>
</evidence>
<proteinExistence type="inferred from homology"/>
<dbReference type="PROSITE" id="PS52016">
    <property type="entry name" value="TONB_DEPENDENT_REC_3"/>
    <property type="match status" value="1"/>
</dbReference>
<feature type="signal peptide" evidence="10">
    <location>
        <begin position="1"/>
        <end position="23"/>
    </location>
</feature>
<evidence type="ECO:0000256" key="8">
    <source>
        <dbReference type="PROSITE-ProRule" id="PRU01360"/>
    </source>
</evidence>
<protein>
    <submittedName>
        <fullName evidence="13">Iron complex outermembrane receptor protein</fullName>
    </submittedName>
</protein>
<evidence type="ECO:0000313" key="13">
    <source>
        <dbReference type="EMBL" id="MDR6512589.1"/>
    </source>
</evidence>
<dbReference type="Pfam" id="PF00593">
    <property type="entry name" value="TonB_dep_Rec_b-barrel"/>
    <property type="match status" value="1"/>
</dbReference>
<keyword evidence="13" id="KW-0675">Receptor</keyword>
<gene>
    <name evidence="13" type="ORF">J2792_003474</name>
</gene>
<keyword evidence="4 8" id="KW-0812">Transmembrane</keyword>
<keyword evidence="14" id="KW-1185">Reference proteome</keyword>
<feature type="domain" description="TonB-dependent receptor plug" evidence="12">
    <location>
        <begin position="66"/>
        <end position="177"/>
    </location>
</feature>
<dbReference type="PANTHER" id="PTHR40980">
    <property type="entry name" value="PLUG DOMAIN-CONTAINING PROTEIN"/>
    <property type="match status" value="1"/>
</dbReference>
<organism evidence="13 14">
    <name type="scientific">Novosphingobium capsulatum</name>
    <dbReference type="NCBI Taxonomy" id="13688"/>
    <lineage>
        <taxon>Bacteria</taxon>
        <taxon>Pseudomonadati</taxon>
        <taxon>Pseudomonadota</taxon>
        <taxon>Alphaproteobacteria</taxon>
        <taxon>Sphingomonadales</taxon>
        <taxon>Sphingomonadaceae</taxon>
        <taxon>Novosphingobium</taxon>
    </lineage>
</organism>
<dbReference type="Proteomes" id="UP001184150">
    <property type="component" value="Unassembled WGS sequence"/>
</dbReference>
<keyword evidence="6 8" id="KW-0472">Membrane</keyword>